<dbReference type="PANTHER" id="PTHR32145">
    <property type="entry name" value="DIFLAVIN FLAVOPROTEIN A 2-RELATED"/>
    <property type="match status" value="1"/>
</dbReference>
<dbReference type="Pfam" id="PF18267">
    <property type="entry name" value="Rubredoxin_C"/>
    <property type="match status" value="1"/>
</dbReference>
<dbReference type="Pfam" id="PF00258">
    <property type="entry name" value="Flavodoxin_1"/>
    <property type="match status" value="1"/>
</dbReference>
<dbReference type="GO" id="GO:0005506">
    <property type="term" value="F:iron ion binding"/>
    <property type="evidence" value="ECO:0007669"/>
    <property type="project" value="InterPro"/>
</dbReference>
<comment type="cofactor">
    <cofactor evidence="2">
        <name>Fe(3+)</name>
        <dbReference type="ChEBI" id="CHEBI:29034"/>
    </cofactor>
</comment>
<dbReference type="Gene3D" id="2.20.28.10">
    <property type="match status" value="1"/>
</dbReference>
<protein>
    <submittedName>
        <fullName evidence="10">Flavorubredoxin</fullName>
    </submittedName>
</protein>
<evidence type="ECO:0000256" key="9">
    <source>
        <dbReference type="ARBA" id="ARBA00023004"/>
    </source>
</evidence>
<comment type="cofactor">
    <cofactor evidence="1">
        <name>Fe cation</name>
        <dbReference type="ChEBI" id="CHEBI:24875"/>
    </cofactor>
</comment>
<keyword evidence="11" id="KW-1185">Reference proteome</keyword>
<keyword evidence="9" id="KW-0408">Iron</keyword>
<evidence type="ECO:0000256" key="8">
    <source>
        <dbReference type="ARBA" id="ARBA00022982"/>
    </source>
</evidence>
<evidence type="ECO:0000256" key="2">
    <source>
        <dbReference type="ARBA" id="ARBA00001965"/>
    </source>
</evidence>
<dbReference type="InterPro" id="IPR051285">
    <property type="entry name" value="NADH_oxidoreductase_modular"/>
</dbReference>
<name>A0A1H0QR81_9CLOT</name>
<sequence>MRSLEIKKDIHWVGALDPNLRIFDIIMYTPYGTTYNSYVVKGSEKTAIFETVKVQFFDEYIGRLKDLGVNPNEIDYIVVDHTEPDHAGSVAKLLELSPNAKIVGSPVAINFLKKIANCKFEHISVGDGDSLSLGNKTLQFISAPFLHWPDSMYTYVVEDEVLITCDSFGSHYSSPEVFNNKIESQENYMEALKYYFDCIFGPYKPYILKAINKIKDLKIDIICPGHGPVLIDNPMKIVEIYKEWSTPVVKPAEAKKLVTIPYVSAYGYTEQLAKQIAKGIEASDNIEVKLFNVIEHEMGDIIASIGESEGILCGSPTIVAELLEPIRDVLSKLNPVVHGGKLAGAFGSYGWSGEAIPRMETRFKELNMKLYGPSLKINFKANDNELDAAYNFGFGFGETLLGTRDFIPMKDESSTIKDISGDGDLKLWKCVICGEIFEAEIVPELCPVCGAGSDQFIEIEREATKVSIDKEETYVIIGNGAAGFYAARAIRERNAKGIIKLLSNEKEHSYIRTQLSDLISEESDDKFYIVSSEWYKENEVTEILGVSVENINNKTKKIMLDNKIEISYDKLVIANGSYNFVPPTNVILDGNKTEINSSNYSTIKGIHSIKKLSDVEKIKKELVTAKNVVIVGGGLLGLEAAHEIQKRNINVTVIELADRLLPRQLDTEGSAFFNNIANSTPVNLLLGESVKNVLATSNGVTTVNLNSGKTLDADIILYSVGVRSNLDLAKTAGVECNRGVVVNSNMETNIPDIYACGDVAELEGVYYGNWPAAIEMGKVAGANASYDDIKFEKFVSSVIFNAMNTTVFSAGVINFDDELLEKVGYVDNKNNKYSKLFFQDDKLVGGILIGDISSSVKIITGIQKGQSKAKVLSGGIL</sequence>
<dbReference type="Proteomes" id="UP000198597">
    <property type="component" value="Unassembled WGS sequence"/>
</dbReference>
<dbReference type="InterPro" id="IPR001279">
    <property type="entry name" value="Metallo-B-lactamas"/>
</dbReference>
<dbReference type="InterPro" id="IPR024934">
    <property type="entry name" value="Rubredoxin-like_dom"/>
</dbReference>
<keyword evidence="8" id="KW-0249">Electron transport</keyword>
<comment type="similarity">
    <text evidence="4">In the N-terminal section; belongs to the zinc metallo-hydrolase group 3 family.</text>
</comment>
<dbReference type="InterPro" id="IPR045761">
    <property type="entry name" value="ODP_dom"/>
</dbReference>
<keyword evidence="5" id="KW-0813">Transport</keyword>
<dbReference type="STRING" id="94869.SAMN04488529_102486"/>
<dbReference type="PRINTS" id="PR00411">
    <property type="entry name" value="PNDRDTASEI"/>
</dbReference>
<dbReference type="SMART" id="SM00849">
    <property type="entry name" value="Lactamase_B"/>
    <property type="match status" value="1"/>
</dbReference>
<evidence type="ECO:0000256" key="6">
    <source>
        <dbReference type="ARBA" id="ARBA00022630"/>
    </source>
</evidence>
<dbReference type="InterPro" id="IPR008254">
    <property type="entry name" value="Flavodoxin/NO_synth"/>
</dbReference>
<evidence type="ECO:0000256" key="7">
    <source>
        <dbReference type="ARBA" id="ARBA00022827"/>
    </source>
</evidence>
<organism evidence="10 11">
    <name type="scientific">Clostridium gasigenes</name>
    <dbReference type="NCBI Taxonomy" id="94869"/>
    <lineage>
        <taxon>Bacteria</taxon>
        <taxon>Bacillati</taxon>
        <taxon>Bacillota</taxon>
        <taxon>Clostridia</taxon>
        <taxon>Eubacteriales</taxon>
        <taxon>Clostridiaceae</taxon>
        <taxon>Clostridium</taxon>
    </lineage>
</organism>
<evidence type="ECO:0000313" key="11">
    <source>
        <dbReference type="Proteomes" id="UP000198597"/>
    </source>
</evidence>
<evidence type="ECO:0000313" key="10">
    <source>
        <dbReference type="EMBL" id="SDP19843.1"/>
    </source>
</evidence>
<keyword evidence="6" id="KW-0285">Flavoprotein</keyword>
<keyword evidence="7" id="KW-0274">FAD</keyword>
<dbReference type="InterPro" id="IPR029039">
    <property type="entry name" value="Flavoprotein-like_sf"/>
</dbReference>
<dbReference type="InterPro" id="IPR036188">
    <property type="entry name" value="FAD/NAD-bd_sf"/>
</dbReference>
<dbReference type="SUPFAM" id="SSF57802">
    <property type="entry name" value="Rubredoxin-like"/>
    <property type="match status" value="1"/>
</dbReference>
<dbReference type="OrthoDB" id="9807946at2"/>
<dbReference type="AlphaFoldDB" id="A0A1H0QR81"/>
<evidence type="ECO:0000256" key="5">
    <source>
        <dbReference type="ARBA" id="ARBA00022448"/>
    </source>
</evidence>
<dbReference type="EMBL" id="FNJM01000002">
    <property type="protein sequence ID" value="SDP19843.1"/>
    <property type="molecule type" value="Genomic_DNA"/>
</dbReference>
<dbReference type="Pfam" id="PF19583">
    <property type="entry name" value="ODP"/>
    <property type="match status" value="1"/>
</dbReference>
<dbReference type="InterPro" id="IPR048574">
    <property type="entry name" value="RUBY_RBDX"/>
</dbReference>
<gene>
    <name evidence="10" type="ORF">SAMN04488529_102486</name>
</gene>
<dbReference type="GO" id="GO:0010181">
    <property type="term" value="F:FMN binding"/>
    <property type="evidence" value="ECO:0007669"/>
    <property type="project" value="InterPro"/>
</dbReference>
<dbReference type="SUPFAM" id="SSF56281">
    <property type="entry name" value="Metallo-hydrolase/oxidoreductase"/>
    <property type="match status" value="1"/>
</dbReference>
<dbReference type="SUPFAM" id="SSF52218">
    <property type="entry name" value="Flavoproteins"/>
    <property type="match status" value="1"/>
</dbReference>
<accession>A0A1H0QR81</accession>
<dbReference type="Gene3D" id="3.50.50.60">
    <property type="entry name" value="FAD/NAD(P)-binding domain"/>
    <property type="match status" value="2"/>
</dbReference>
<dbReference type="PROSITE" id="PS50903">
    <property type="entry name" value="RUBREDOXIN_LIKE"/>
    <property type="match status" value="1"/>
</dbReference>
<dbReference type="RefSeq" id="WP_089967520.1">
    <property type="nucleotide sequence ID" value="NZ_FNJM01000002.1"/>
</dbReference>
<evidence type="ECO:0000256" key="1">
    <source>
        <dbReference type="ARBA" id="ARBA00001962"/>
    </source>
</evidence>
<dbReference type="PANTHER" id="PTHR32145:SF11">
    <property type="entry name" value="DIFLAVIN FLAVOPROTEIN A 2-RELATED"/>
    <property type="match status" value="1"/>
</dbReference>
<dbReference type="PROSITE" id="PS50902">
    <property type="entry name" value="FLAVODOXIN_LIKE"/>
    <property type="match status" value="1"/>
</dbReference>
<evidence type="ECO:0000256" key="3">
    <source>
        <dbReference type="ARBA" id="ARBA00001974"/>
    </source>
</evidence>
<dbReference type="Pfam" id="PF21349">
    <property type="entry name" value="RUBY_RBDX"/>
    <property type="match status" value="1"/>
</dbReference>
<evidence type="ECO:0000256" key="4">
    <source>
        <dbReference type="ARBA" id="ARBA00007121"/>
    </source>
</evidence>
<dbReference type="PRINTS" id="PR00368">
    <property type="entry name" value="FADPNR"/>
</dbReference>
<dbReference type="CDD" id="cd00729">
    <property type="entry name" value="rubredoxin_SM"/>
    <property type="match status" value="1"/>
</dbReference>
<dbReference type="Gene3D" id="3.60.15.10">
    <property type="entry name" value="Ribonuclease Z/Hydroxyacylglutathione hydrolase-like"/>
    <property type="match status" value="1"/>
</dbReference>
<dbReference type="InterPro" id="IPR036866">
    <property type="entry name" value="RibonucZ/Hydroxyglut_hydro"/>
</dbReference>
<comment type="cofactor">
    <cofactor evidence="3">
        <name>FAD</name>
        <dbReference type="ChEBI" id="CHEBI:57692"/>
    </cofactor>
</comment>
<dbReference type="InterPro" id="IPR023753">
    <property type="entry name" value="FAD/NAD-binding_dom"/>
</dbReference>
<dbReference type="Pfam" id="PF07992">
    <property type="entry name" value="Pyr_redox_2"/>
    <property type="match status" value="1"/>
</dbReference>
<dbReference type="InterPro" id="IPR016156">
    <property type="entry name" value="FAD/NAD-linked_Rdtase_dimer_sf"/>
</dbReference>
<dbReference type="CDD" id="cd07709">
    <property type="entry name" value="flavodiiron_proteins_MBL-fold"/>
    <property type="match status" value="1"/>
</dbReference>
<dbReference type="Gene3D" id="3.40.50.360">
    <property type="match status" value="1"/>
</dbReference>
<proteinExistence type="inferred from homology"/>
<reference evidence="10 11" key="1">
    <citation type="submission" date="2016-10" db="EMBL/GenBank/DDBJ databases">
        <authorList>
            <person name="de Groot N.N."/>
        </authorList>
    </citation>
    <scope>NUCLEOTIDE SEQUENCE [LARGE SCALE GENOMIC DNA]</scope>
    <source>
        <strain evidence="10 11">DSM 12272</strain>
    </source>
</reference>
<dbReference type="Gene3D" id="3.30.390.30">
    <property type="match status" value="1"/>
</dbReference>
<dbReference type="GO" id="GO:0016651">
    <property type="term" value="F:oxidoreductase activity, acting on NAD(P)H"/>
    <property type="evidence" value="ECO:0007669"/>
    <property type="project" value="UniProtKB-ARBA"/>
</dbReference>
<dbReference type="SUPFAM" id="SSF51905">
    <property type="entry name" value="FAD/NAD(P)-binding domain"/>
    <property type="match status" value="2"/>
</dbReference>
<dbReference type="InterPro" id="IPR041575">
    <property type="entry name" value="Rubredoxin_C"/>
</dbReference>